<dbReference type="InterPro" id="IPR012334">
    <property type="entry name" value="Pectin_lyas_fold"/>
</dbReference>
<feature type="signal peptide" evidence="1">
    <location>
        <begin position="1"/>
        <end position="37"/>
    </location>
</feature>
<evidence type="ECO:0000313" key="3">
    <source>
        <dbReference type="Proteomes" id="UP001597365"/>
    </source>
</evidence>
<reference evidence="3" key="1">
    <citation type="journal article" date="2019" name="Int. J. Syst. Evol. Microbiol.">
        <title>The Global Catalogue of Microorganisms (GCM) 10K type strain sequencing project: providing services to taxonomists for standard genome sequencing and annotation.</title>
        <authorList>
            <consortium name="The Broad Institute Genomics Platform"/>
            <consortium name="The Broad Institute Genome Sequencing Center for Infectious Disease"/>
            <person name="Wu L."/>
            <person name="Ma J."/>
        </authorList>
    </citation>
    <scope>NUCLEOTIDE SEQUENCE [LARGE SCALE GENOMIC DNA]</scope>
    <source>
        <strain evidence="3">CGMCC 4.7455</strain>
    </source>
</reference>
<dbReference type="SMART" id="SM00710">
    <property type="entry name" value="PbH1"/>
    <property type="match status" value="3"/>
</dbReference>
<evidence type="ECO:0000256" key="1">
    <source>
        <dbReference type="SAM" id="SignalP"/>
    </source>
</evidence>
<dbReference type="SUPFAM" id="SSF51126">
    <property type="entry name" value="Pectin lyase-like"/>
    <property type="match status" value="1"/>
</dbReference>
<organism evidence="2 3">
    <name type="scientific">Streptomyces desertarenae</name>
    <dbReference type="NCBI Taxonomy" id="2666184"/>
    <lineage>
        <taxon>Bacteria</taxon>
        <taxon>Bacillati</taxon>
        <taxon>Actinomycetota</taxon>
        <taxon>Actinomycetes</taxon>
        <taxon>Kitasatosporales</taxon>
        <taxon>Streptomycetaceae</taxon>
        <taxon>Streptomyces</taxon>
    </lineage>
</organism>
<evidence type="ECO:0008006" key="4">
    <source>
        <dbReference type="Google" id="ProtNLM"/>
    </source>
</evidence>
<dbReference type="InterPro" id="IPR011050">
    <property type="entry name" value="Pectin_lyase_fold/virulence"/>
</dbReference>
<dbReference type="Proteomes" id="UP001597365">
    <property type="component" value="Unassembled WGS sequence"/>
</dbReference>
<sequence length="429" mass="43961">MPLSLFRTPSYKRRGAACLSVAVAMALAGTAAQSASAEAPAGASGTTYYVDAVNGHDGNAGTSAAAAWRSLGKVNAFAFRPGDTVSFRRGQSWTGRLVVSRSGTATSPLSVTAHGDGARPVIGGGAVECVLLIGSYVRVSGLRATGCAWAGFEIRGDHNLLDSVRADKNVAGVVITEGASFNTVRAGELVDNNEMSVNDPGGENDSGAFGILLNGDDNTITGNTITGSFATSYDYGYDGAAIEVYNGDRNRIEYNTTRDNLVFTELGHDEGATADGNTYAYNVVTSVRDAGAFLVTRGAGVGTGPVRGTTAVNNSVHLPGERSDGWVCYAGCAPGVLKLRNNIVSVGGTVGYEDGEGADEDNSVYWGPDVRFDPGPASVTADPLFTGEGDLRLQPGSPALGRGVPVGYTRDIAGAAVPATAPDAGAYQH</sequence>
<gene>
    <name evidence="2" type="ORF">ACFSJS_16825</name>
</gene>
<dbReference type="Gene3D" id="2.160.20.10">
    <property type="entry name" value="Single-stranded right-handed beta-helix, Pectin lyase-like"/>
    <property type="match status" value="1"/>
</dbReference>
<dbReference type="InterPro" id="IPR006626">
    <property type="entry name" value="PbH1"/>
</dbReference>
<keyword evidence="3" id="KW-1185">Reference proteome</keyword>
<dbReference type="EMBL" id="JBHUFU010000009">
    <property type="protein sequence ID" value="MFD1831311.1"/>
    <property type="molecule type" value="Genomic_DNA"/>
</dbReference>
<accession>A0ABW4PKP0</accession>
<feature type="chain" id="PRO_5046087107" description="Right-handed parallel beta-helix repeat-containing protein" evidence="1">
    <location>
        <begin position="38"/>
        <end position="429"/>
    </location>
</feature>
<name>A0ABW4PKP0_9ACTN</name>
<comment type="caution">
    <text evidence="2">The sequence shown here is derived from an EMBL/GenBank/DDBJ whole genome shotgun (WGS) entry which is preliminary data.</text>
</comment>
<evidence type="ECO:0000313" key="2">
    <source>
        <dbReference type="EMBL" id="MFD1831311.1"/>
    </source>
</evidence>
<protein>
    <recommendedName>
        <fullName evidence="4">Right-handed parallel beta-helix repeat-containing protein</fullName>
    </recommendedName>
</protein>
<dbReference type="RefSeq" id="WP_380901105.1">
    <property type="nucleotide sequence ID" value="NZ_JBHUFU010000009.1"/>
</dbReference>
<keyword evidence="1" id="KW-0732">Signal</keyword>
<proteinExistence type="predicted"/>